<feature type="transmembrane region" description="Helical" evidence="1">
    <location>
        <begin position="120"/>
        <end position="142"/>
    </location>
</feature>
<evidence type="ECO:0000259" key="2">
    <source>
        <dbReference type="Pfam" id="PF04892"/>
    </source>
</evidence>
<reference evidence="3 4" key="1">
    <citation type="submission" date="2020-04" db="EMBL/GenBank/DDBJ databases">
        <title>Bacillus sp. UniB3 isolated from commercial digestive syrup.</title>
        <authorList>
            <person name="Thorat V."/>
            <person name="Kirdat K."/>
            <person name="Tiwarekar B."/>
            <person name="Yadav A."/>
        </authorList>
    </citation>
    <scope>NUCLEOTIDE SEQUENCE [LARGE SCALE GENOMIC DNA]</scope>
    <source>
        <strain evidence="3 4">UniB3</strain>
    </source>
</reference>
<feature type="domain" description="VanZ-like" evidence="2">
    <location>
        <begin position="44"/>
        <end position="171"/>
    </location>
</feature>
<evidence type="ECO:0000313" key="3">
    <source>
        <dbReference type="EMBL" id="NMO80141.1"/>
    </source>
</evidence>
<keyword evidence="4" id="KW-1185">Reference proteome</keyword>
<gene>
    <name evidence="3" type="ORF">HHU08_24825</name>
</gene>
<dbReference type="PANTHER" id="PTHR36834">
    <property type="entry name" value="MEMBRANE PROTEIN-RELATED"/>
    <property type="match status" value="1"/>
</dbReference>
<feature type="transmembrane region" description="Helical" evidence="1">
    <location>
        <begin position="41"/>
        <end position="62"/>
    </location>
</feature>
<dbReference type="EMBL" id="JABBPK010000002">
    <property type="protein sequence ID" value="NMO80141.1"/>
    <property type="molecule type" value="Genomic_DNA"/>
</dbReference>
<evidence type="ECO:0000256" key="1">
    <source>
        <dbReference type="SAM" id="Phobius"/>
    </source>
</evidence>
<dbReference type="RefSeq" id="WP_169189768.1">
    <property type="nucleotide sequence ID" value="NZ_JABBPK010000002.1"/>
</dbReference>
<dbReference type="InterPro" id="IPR053150">
    <property type="entry name" value="Teicoplanin_resist-assoc"/>
</dbReference>
<keyword evidence="1" id="KW-0472">Membrane</keyword>
<comment type="caution">
    <text evidence="3">The sequence shown here is derived from an EMBL/GenBank/DDBJ whole genome shotgun (WGS) entry which is preliminary data.</text>
</comment>
<feature type="transmembrane region" description="Helical" evidence="1">
    <location>
        <begin position="154"/>
        <end position="175"/>
    </location>
</feature>
<evidence type="ECO:0000313" key="4">
    <source>
        <dbReference type="Proteomes" id="UP000588491"/>
    </source>
</evidence>
<organism evidence="3 4">
    <name type="scientific">Niallia alba</name>
    <dbReference type="NCBI Taxonomy" id="2729105"/>
    <lineage>
        <taxon>Bacteria</taxon>
        <taxon>Bacillati</taxon>
        <taxon>Bacillota</taxon>
        <taxon>Bacilli</taxon>
        <taxon>Bacillales</taxon>
        <taxon>Bacillaceae</taxon>
        <taxon>Niallia</taxon>
    </lineage>
</organism>
<proteinExistence type="predicted"/>
<feature type="transmembrane region" description="Helical" evidence="1">
    <location>
        <begin position="95"/>
        <end position="113"/>
    </location>
</feature>
<dbReference type="InterPro" id="IPR006976">
    <property type="entry name" value="VanZ-like"/>
</dbReference>
<accession>A0A7Y0KDA3</accession>
<name>A0A7Y0KDA3_9BACI</name>
<sequence>MNWNYDVDFEWFYGAIIFLILAFINWKKIKKNLLVDKIVYLSIYIYIIALIAVVFFPIPLYYVNVAEEFPLSRYFNFTPFETVLSTLERTPIQPIGNFLLLLPIGVYYPILYNKATFKNIFFLGIIVSLIIEIIQFIISIIIGVPFRIFDIDDLILNTFGAISGYFLFKLVWPFIKSSGLNSKFINQKII</sequence>
<protein>
    <submittedName>
        <fullName evidence="3">VanZ family protein</fullName>
    </submittedName>
</protein>
<keyword evidence="1" id="KW-0812">Transmembrane</keyword>
<dbReference type="AlphaFoldDB" id="A0A7Y0KDA3"/>
<dbReference type="Pfam" id="PF04892">
    <property type="entry name" value="VanZ"/>
    <property type="match status" value="1"/>
</dbReference>
<dbReference type="Proteomes" id="UP000588491">
    <property type="component" value="Unassembled WGS sequence"/>
</dbReference>
<feature type="transmembrane region" description="Helical" evidence="1">
    <location>
        <begin position="12"/>
        <end position="29"/>
    </location>
</feature>
<keyword evidence="1" id="KW-1133">Transmembrane helix</keyword>
<dbReference type="PANTHER" id="PTHR36834:SF1">
    <property type="entry name" value="INTEGRAL MEMBRANE PROTEIN"/>
    <property type="match status" value="1"/>
</dbReference>